<name>A0A0W4ZBV7_PNEC8</name>
<evidence type="ECO:0000313" key="4">
    <source>
        <dbReference type="EMBL" id="KTW25867.1"/>
    </source>
</evidence>
<dbReference type="GO" id="GO:0007031">
    <property type="term" value="P:peroxisome organization"/>
    <property type="evidence" value="ECO:0007669"/>
    <property type="project" value="UniProtKB-ARBA"/>
</dbReference>
<comment type="caution">
    <text evidence="4">The sequence shown here is derived from an EMBL/GenBank/DDBJ whole genome shotgun (WGS) entry which is preliminary data.</text>
</comment>
<evidence type="ECO:0000259" key="3">
    <source>
        <dbReference type="Pfam" id="PF14771"/>
    </source>
</evidence>
<feature type="region of interest" description="Disordered" evidence="1">
    <location>
        <begin position="208"/>
        <end position="227"/>
    </location>
</feature>
<evidence type="ECO:0000256" key="1">
    <source>
        <dbReference type="SAM" id="MobiDB-lite"/>
    </source>
</evidence>
<organism evidence="4 5">
    <name type="scientific">Pneumocystis carinii (strain B80)</name>
    <name type="common">Rat pneumocystis pneumonia agent</name>
    <name type="synonym">Pneumocystis carinii f. sp. carinii</name>
    <dbReference type="NCBI Taxonomy" id="1408658"/>
    <lineage>
        <taxon>Eukaryota</taxon>
        <taxon>Fungi</taxon>
        <taxon>Dikarya</taxon>
        <taxon>Ascomycota</taxon>
        <taxon>Taphrinomycotina</taxon>
        <taxon>Pneumocystomycetes</taxon>
        <taxon>Pneumocystaceae</taxon>
        <taxon>Pneumocystis</taxon>
    </lineage>
</organism>
<reference evidence="5" key="1">
    <citation type="journal article" date="2016" name="Nat. Commun.">
        <title>Genome analysis of three Pneumocystis species reveals adaptation mechanisms to life exclusively in mammalian hosts.</title>
        <authorList>
            <person name="Ma L."/>
            <person name="Chen Z."/>
            <person name="Huang D.W."/>
            <person name="Kutty G."/>
            <person name="Ishihara M."/>
            <person name="Wang H."/>
            <person name="Abouelleil A."/>
            <person name="Bishop L."/>
            <person name="Davey E."/>
            <person name="Deng R."/>
            <person name="Deng X."/>
            <person name="Fan L."/>
            <person name="Fantoni G."/>
            <person name="Fitzgerald M."/>
            <person name="Gogineni E."/>
            <person name="Goldberg J.M."/>
            <person name="Handley G."/>
            <person name="Hu X."/>
            <person name="Huber C."/>
            <person name="Jiao X."/>
            <person name="Jones K."/>
            <person name="Levin J.Z."/>
            <person name="Liu Y."/>
            <person name="Macdonald P."/>
            <person name="Melnikov A."/>
            <person name="Raley C."/>
            <person name="Sassi M."/>
            <person name="Sherman B.T."/>
            <person name="Song X."/>
            <person name="Sykes S."/>
            <person name="Tran B."/>
            <person name="Walsh L."/>
            <person name="Xia Y."/>
            <person name="Yang J."/>
            <person name="Young S."/>
            <person name="Zeng Q."/>
            <person name="Zheng X."/>
            <person name="Stephens R."/>
            <person name="Nusbaum C."/>
            <person name="Birren B.W."/>
            <person name="Azadi P."/>
            <person name="Lempicki R.A."/>
            <person name="Cuomo C.A."/>
            <person name="Kovacs J.A."/>
        </authorList>
    </citation>
    <scope>NUCLEOTIDE SEQUENCE [LARGE SCALE GENOMIC DNA]</scope>
    <source>
        <strain evidence="5">B80</strain>
    </source>
</reference>
<evidence type="ECO:0000259" key="2">
    <source>
        <dbReference type="Pfam" id="PF06398"/>
    </source>
</evidence>
<protein>
    <submittedName>
        <fullName evidence="4">Uncharacterized protein</fullName>
    </submittedName>
</protein>
<dbReference type="EMBL" id="LFVZ01000015">
    <property type="protein sequence ID" value="KTW25867.1"/>
    <property type="molecule type" value="Genomic_DNA"/>
</dbReference>
<dbReference type="AlphaFoldDB" id="A0A0W4ZBV7"/>
<dbReference type="PANTHER" id="PTHR23250:SF1">
    <property type="entry name" value="TECTONIN BETA-PROPELLER REPEAT-CONTAINING PROTEIN 1"/>
    <property type="match status" value="1"/>
</dbReference>
<dbReference type="InterPro" id="IPR010482">
    <property type="entry name" value="TECPR1-like_DysF"/>
</dbReference>
<feature type="domain" description="TECPR1-like DysF" evidence="2">
    <location>
        <begin position="54"/>
        <end position="183"/>
    </location>
</feature>
<feature type="compositionally biased region" description="Low complexity" evidence="1">
    <location>
        <begin position="209"/>
        <end position="220"/>
    </location>
</feature>
<dbReference type="GeneID" id="28937858"/>
<dbReference type="RefSeq" id="XP_018224447.1">
    <property type="nucleotide sequence ID" value="XM_018371655.1"/>
</dbReference>
<evidence type="ECO:0000313" key="5">
    <source>
        <dbReference type="Proteomes" id="UP000054454"/>
    </source>
</evidence>
<feature type="domain" description="DUF4476" evidence="3">
    <location>
        <begin position="234"/>
        <end position="313"/>
    </location>
</feature>
<dbReference type="Proteomes" id="UP000054454">
    <property type="component" value="Unassembled WGS sequence"/>
</dbReference>
<accession>A0A0W4ZBV7</accession>
<dbReference type="VEuPathDB" id="FungiDB:T552_03141"/>
<sequence>MIIKKKNPSLKAKKEEVVVDEDLHQIELKDQRYGYERIIERIGPCEDNELFKGLNKVNIVVFEYDEDENDKYKNGEKDTVVDVLYENQRGISLCGTLMFSSNLLFFFDPPPWTDKNFRYSPVNIATATCPDPSWRWTWDKWRIDMYGNVDSDGWSYGFSFKSKRWYGTSFWFHSFVRRRKWVRQRQCCFDDLRCEDDGNYFTISSSYEPSRSLTSTTSPSKDVLSVSDNSEDDISVQDLLKRLRESRIDRERLRILKRFIIYNNKRIDLLKESIKDILDCFIFHESRRQLLAFLVKMAKDIQTENCNVSDFLEGTKKEINKDDILELAHLIKKNIDKYEFWED</sequence>
<dbReference type="PANTHER" id="PTHR23250">
    <property type="entry name" value="DYSFERLIN-RELATED"/>
    <property type="match status" value="1"/>
</dbReference>
<dbReference type="InterPro" id="IPR051513">
    <property type="entry name" value="Tectonin_beta-prop"/>
</dbReference>
<dbReference type="OrthoDB" id="72441at2759"/>
<dbReference type="GO" id="GO:0005778">
    <property type="term" value="C:peroxisomal membrane"/>
    <property type="evidence" value="ECO:0007669"/>
    <property type="project" value="UniProtKB-ARBA"/>
</dbReference>
<gene>
    <name evidence="4" type="ORF">T552_03141</name>
</gene>
<dbReference type="InterPro" id="IPR028011">
    <property type="entry name" value="DUF4476"/>
</dbReference>
<keyword evidence="5" id="KW-1185">Reference proteome</keyword>
<dbReference type="Pfam" id="PF06398">
    <property type="entry name" value="Pex24p"/>
    <property type="match status" value="1"/>
</dbReference>
<dbReference type="Pfam" id="PF14771">
    <property type="entry name" value="DUF4476"/>
    <property type="match status" value="1"/>
</dbReference>
<proteinExistence type="predicted"/>